<reference evidence="12 14" key="2">
    <citation type="submission" date="2024-01" db="EMBL/GenBank/DDBJ databases">
        <title>Comparative Genomics of Leclercia adecarboxylata Strains Isolated from Several Sources.</title>
        <authorList>
            <person name="Yescas-Zazueta V."/>
            <person name="Balbuena-Alonso M.G."/>
            <person name="Valencia D."/>
            <person name="Mendez-Pfeiffer P.A."/>
            <person name="Ballesteros-Monrreal M.G."/>
            <person name="Rocha-Gracia R.D.C."/>
            <person name="Barrios-Villa E."/>
        </authorList>
    </citation>
    <scope>NUCLEOTIDE SEQUENCE [LARGE SCALE GENOMIC DNA]</scope>
    <source>
        <strain evidence="12 14">33MEM</strain>
    </source>
</reference>
<comment type="similarity">
    <text evidence="7">Belongs to the drug/metabolite transporter (DMT) superfamily. Small multidrug resistance (SMR) (TC 2.A.7.1) family. Gdx/SugE subfamily.</text>
</comment>
<dbReference type="Gene3D" id="1.10.3730.20">
    <property type="match status" value="1"/>
</dbReference>
<dbReference type="Proteomes" id="UP001357437">
    <property type="component" value="Unassembled WGS sequence"/>
</dbReference>
<comment type="subcellular location">
    <subcellularLocation>
        <location evidence="1 9">Cell membrane</location>
        <topology evidence="1 9">Multi-pass membrane protein</topology>
    </subcellularLocation>
</comment>
<dbReference type="PANTHER" id="PTHR30561">
    <property type="entry name" value="SMR FAMILY PROTON-DEPENDENT DRUG EFFLUX TRANSPORTER SUGE"/>
    <property type="match status" value="1"/>
</dbReference>
<sequence>MISLSPPTICNSANGWMYLVIAGIAEVFYAASMLRTEGFTRIYPSIFCLTFIGVSMYFLSLATRTIPVGTAYAVWVGIGALGTAAYGIIYLNEDKGLLRIACFGLILAGIIGLKILAGHKQL</sequence>
<dbReference type="SUPFAM" id="SSF103481">
    <property type="entry name" value="Multidrug resistance efflux transporter EmrE"/>
    <property type="match status" value="1"/>
</dbReference>
<evidence type="ECO:0000256" key="1">
    <source>
        <dbReference type="ARBA" id="ARBA00004651"/>
    </source>
</evidence>
<dbReference type="AlphaFoldDB" id="A0A9X3YFV8"/>
<evidence type="ECO:0000313" key="13">
    <source>
        <dbReference type="Proteomes" id="UP001149314"/>
    </source>
</evidence>
<keyword evidence="5 10" id="KW-1133">Transmembrane helix</keyword>
<dbReference type="Pfam" id="PF00893">
    <property type="entry name" value="Multi_Drug_Res"/>
    <property type="match status" value="1"/>
</dbReference>
<keyword evidence="2" id="KW-0813">Transport</keyword>
<protein>
    <recommendedName>
        <fullName evidence="8">Guanidinium exporter</fullName>
    </recommendedName>
</protein>
<evidence type="ECO:0000256" key="2">
    <source>
        <dbReference type="ARBA" id="ARBA00022448"/>
    </source>
</evidence>
<keyword evidence="4 9" id="KW-0812">Transmembrane</keyword>
<dbReference type="RefSeq" id="WP_191153299.1">
    <property type="nucleotide sequence ID" value="NZ_JACXBN010000080.1"/>
</dbReference>
<dbReference type="GO" id="GO:0022857">
    <property type="term" value="F:transmembrane transporter activity"/>
    <property type="evidence" value="ECO:0007669"/>
    <property type="project" value="InterPro"/>
</dbReference>
<feature type="transmembrane region" description="Helical" evidence="10">
    <location>
        <begin position="98"/>
        <end position="117"/>
    </location>
</feature>
<evidence type="ECO:0000256" key="4">
    <source>
        <dbReference type="ARBA" id="ARBA00022692"/>
    </source>
</evidence>
<keyword evidence="3" id="KW-1003">Cell membrane</keyword>
<gene>
    <name evidence="11" type="ORF">OEZ79_24935</name>
    <name evidence="12" type="ORF">VOF76_27260</name>
</gene>
<name>A0A9X3YFV8_9ENTR</name>
<dbReference type="InterPro" id="IPR045324">
    <property type="entry name" value="Small_multidrug_res"/>
</dbReference>
<proteinExistence type="inferred from homology"/>
<evidence type="ECO:0000313" key="14">
    <source>
        <dbReference type="Proteomes" id="UP001357437"/>
    </source>
</evidence>
<evidence type="ECO:0000313" key="12">
    <source>
        <dbReference type="EMBL" id="MEC3939796.1"/>
    </source>
</evidence>
<dbReference type="EMBL" id="JAYMCU010000371">
    <property type="protein sequence ID" value="MEC3939796.1"/>
    <property type="molecule type" value="Genomic_DNA"/>
</dbReference>
<dbReference type="EMBL" id="JAOURS010000057">
    <property type="protein sequence ID" value="MDC6641446.1"/>
    <property type="molecule type" value="Genomic_DNA"/>
</dbReference>
<dbReference type="FunFam" id="1.10.3730.20:FF:000001">
    <property type="entry name" value="Quaternary ammonium compound resistance transporter SugE"/>
    <property type="match status" value="1"/>
</dbReference>
<accession>A0A9X3YFV8</accession>
<evidence type="ECO:0000256" key="9">
    <source>
        <dbReference type="RuleBase" id="RU003942"/>
    </source>
</evidence>
<evidence type="ECO:0000256" key="6">
    <source>
        <dbReference type="ARBA" id="ARBA00023136"/>
    </source>
</evidence>
<dbReference type="PANTHER" id="PTHR30561:SF0">
    <property type="entry name" value="GUANIDINIUM EXPORTER"/>
    <property type="match status" value="1"/>
</dbReference>
<dbReference type="GO" id="GO:1990961">
    <property type="term" value="P:xenobiotic detoxification by transmembrane export across the plasma membrane"/>
    <property type="evidence" value="ECO:0007669"/>
    <property type="project" value="UniProtKB-ARBA"/>
</dbReference>
<evidence type="ECO:0000256" key="3">
    <source>
        <dbReference type="ARBA" id="ARBA00022475"/>
    </source>
</evidence>
<dbReference type="Proteomes" id="UP001149314">
    <property type="component" value="Unassembled WGS sequence"/>
</dbReference>
<dbReference type="GO" id="GO:0005886">
    <property type="term" value="C:plasma membrane"/>
    <property type="evidence" value="ECO:0007669"/>
    <property type="project" value="UniProtKB-SubCell"/>
</dbReference>
<feature type="transmembrane region" description="Helical" evidence="10">
    <location>
        <begin position="72"/>
        <end position="91"/>
    </location>
</feature>
<feature type="transmembrane region" description="Helical" evidence="10">
    <location>
        <begin position="15"/>
        <end position="34"/>
    </location>
</feature>
<dbReference type="InterPro" id="IPR000390">
    <property type="entry name" value="Small_drug/metabolite_transptr"/>
</dbReference>
<comment type="caution">
    <text evidence="11">The sequence shown here is derived from an EMBL/GenBank/DDBJ whole genome shotgun (WGS) entry which is preliminary data.</text>
</comment>
<keyword evidence="14" id="KW-1185">Reference proteome</keyword>
<evidence type="ECO:0000256" key="7">
    <source>
        <dbReference type="ARBA" id="ARBA00038151"/>
    </source>
</evidence>
<reference evidence="11" key="1">
    <citation type="journal article" date="2023" name="Genes Genomics">
        <title>Genomic insights of Leclercia adecarboxylata strains linked to an outbreak in public hospitals in Mexico.</title>
        <authorList>
            <person name="Barrios-Villa E."/>
            <person name="Pacheco-Flores B."/>
            <person name="Lozano-Zarain P."/>
            <person name="Del Campo-Ortega R."/>
            <person name="de Jesus Ascencio-Montiel I."/>
            <person name="Gonzalez-Leon M."/>
            <person name="Camorlinga-Ponce M."/>
            <person name="Gaytan Cervantes F.J."/>
            <person name="Gonzalez Torres C."/>
            <person name="Aguilar E."/>
            <person name="Gonzalez Ibarra J."/>
            <person name="Torres Lopez F.J."/>
            <person name="Rosas-Vargas H."/>
            <person name="Gonzalez-Bonilla C.R."/>
            <person name="Del Carmen Rocha-Gracia R."/>
        </authorList>
    </citation>
    <scope>NUCLEOTIDE SEQUENCE</scope>
    <source>
        <strain evidence="11">Lac40</strain>
    </source>
</reference>
<evidence type="ECO:0000313" key="11">
    <source>
        <dbReference type="EMBL" id="MDC6641446.1"/>
    </source>
</evidence>
<feature type="transmembrane region" description="Helical" evidence="10">
    <location>
        <begin position="46"/>
        <end position="66"/>
    </location>
</feature>
<keyword evidence="6 10" id="KW-0472">Membrane</keyword>
<evidence type="ECO:0000256" key="8">
    <source>
        <dbReference type="ARBA" id="ARBA00039168"/>
    </source>
</evidence>
<dbReference type="InterPro" id="IPR037185">
    <property type="entry name" value="EmrE-like"/>
</dbReference>
<evidence type="ECO:0000256" key="5">
    <source>
        <dbReference type="ARBA" id="ARBA00022989"/>
    </source>
</evidence>
<organism evidence="11 13">
    <name type="scientific">Leclercia adecarboxylata</name>
    <dbReference type="NCBI Taxonomy" id="83655"/>
    <lineage>
        <taxon>Bacteria</taxon>
        <taxon>Pseudomonadati</taxon>
        <taxon>Pseudomonadota</taxon>
        <taxon>Gammaproteobacteria</taxon>
        <taxon>Enterobacterales</taxon>
        <taxon>Enterobacteriaceae</taxon>
        <taxon>Leclercia</taxon>
    </lineage>
</organism>
<evidence type="ECO:0000256" key="10">
    <source>
        <dbReference type="SAM" id="Phobius"/>
    </source>
</evidence>